<dbReference type="AlphaFoldDB" id="A0A4P7W3M2"/>
<feature type="transmembrane region" description="Helical" evidence="1">
    <location>
        <begin position="47"/>
        <end position="65"/>
    </location>
</feature>
<name>A0A4P7W3M2_9BACT</name>
<feature type="transmembrane region" description="Helical" evidence="1">
    <location>
        <begin position="117"/>
        <end position="136"/>
    </location>
</feature>
<evidence type="ECO:0000313" key="2">
    <source>
        <dbReference type="EMBL" id="QCD42574.1"/>
    </source>
</evidence>
<accession>A0A4P7W3M2</accession>
<feature type="transmembrane region" description="Helical" evidence="1">
    <location>
        <begin position="77"/>
        <end position="96"/>
    </location>
</feature>
<feature type="transmembrane region" description="Helical" evidence="1">
    <location>
        <begin position="6"/>
        <end position="26"/>
    </location>
</feature>
<evidence type="ECO:0000313" key="3">
    <source>
        <dbReference type="Proteomes" id="UP000297149"/>
    </source>
</evidence>
<proteinExistence type="predicted"/>
<dbReference type="KEGG" id="ddb:E7747_09965"/>
<keyword evidence="1" id="KW-0472">Membrane</keyword>
<sequence length="201" mass="23489">MKGSILYIIGIVCNILLLAYSVFLFVGLGNEWFDKELYLTSATARTAIFVMMVGTMALFLINLRICRSRYNGRGLKWLYSFNIFINPVVSVLFLRGKEMPNFMNKEWKRRMYVAGMYLNYSFLIWLVALLIISLISNDLGNLMFSQTWIWILLGLPTIILYQYNMAICIKEDTFPKMLALIFGLVFYSPSYSRRVLKNNWL</sequence>
<reference evidence="3" key="1">
    <citation type="submission" date="2019-02" db="EMBL/GenBank/DDBJ databases">
        <title>Isolation and identification of novel species under the genus Muribaculum.</title>
        <authorList>
            <person name="Miyake S."/>
            <person name="Ding Y."/>
            <person name="Low A."/>
            <person name="Soh M."/>
            <person name="Seedorf H."/>
        </authorList>
    </citation>
    <scope>NUCLEOTIDE SEQUENCE [LARGE SCALE GENOMIC DNA]</scope>
    <source>
        <strain evidence="3">H5</strain>
    </source>
</reference>
<gene>
    <name evidence="2" type="ORF">E7747_09965</name>
</gene>
<dbReference type="Proteomes" id="UP000297149">
    <property type="component" value="Chromosome"/>
</dbReference>
<feature type="transmembrane region" description="Helical" evidence="1">
    <location>
        <begin position="142"/>
        <end position="161"/>
    </location>
</feature>
<keyword evidence="1" id="KW-0812">Transmembrane</keyword>
<evidence type="ECO:0000256" key="1">
    <source>
        <dbReference type="SAM" id="Phobius"/>
    </source>
</evidence>
<organism evidence="2 3">
    <name type="scientific">Duncaniella dubosii</name>
    <dbReference type="NCBI Taxonomy" id="2518971"/>
    <lineage>
        <taxon>Bacteria</taxon>
        <taxon>Pseudomonadati</taxon>
        <taxon>Bacteroidota</taxon>
        <taxon>Bacteroidia</taxon>
        <taxon>Bacteroidales</taxon>
        <taxon>Muribaculaceae</taxon>
        <taxon>Duncaniella</taxon>
    </lineage>
</organism>
<dbReference type="RefSeq" id="WP_136415724.1">
    <property type="nucleotide sequence ID" value="NZ_CP039396.1"/>
</dbReference>
<protein>
    <submittedName>
        <fullName evidence="2">Uncharacterized protein</fullName>
    </submittedName>
</protein>
<feature type="transmembrane region" description="Helical" evidence="1">
    <location>
        <begin position="173"/>
        <end position="191"/>
    </location>
</feature>
<keyword evidence="1" id="KW-1133">Transmembrane helix</keyword>
<keyword evidence="3" id="KW-1185">Reference proteome</keyword>
<dbReference type="EMBL" id="CP039396">
    <property type="protein sequence ID" value="QCD42574.1"/>
    <property type="molecule type" value="Genomic_DNA"/>
</dbReference>